<dbReference type="Proteomes" id="UP001066276">
    <property type="component" value="Chromosome 1_2"/>
</dbReference>
<feature type="region of interest" description="Disordered" evidence="1">
    <location>
        <begin position="75"/>
        <end position="107"/>
    </location>
</feature>
<feature type="compositionally biased region" description="Acidic residues" evidence="1">
    <location>
        <begin position="23"/>
        <end position="33"/>
    </location>
</feature>
<comment type="caution">
    <text evidence="2">The sequence shown here is derived from an EMBL/GenBank/DDBJ whole genome shotgun (WGS) entry which is preliminary data.</text>
</comment>
<protein>
    <submittedName>
        <fullName evidence="2">Uncharacterized protein</fullName>
    </submittedName>
</protein>
<accession>A0AAV7W9M2</accession>
<organism evidence="2 3">
    <name type="scientific">Pleurodeles waltl</name>
    <name type="common">Iberian ribbed newt</name>
    <dbReference type="NCBI Taxonomy" id="8319"/>
    <lineage>
        <taxon>Eukaryota</taxon>
        <taxon>Metazoa</taxon>
        <taxon>Chordata</taxon>
        <taxon>Craniata</taxon>
        <taxon>Vertebrata</taxon>
        <taxon>Euteleostomi</taxon>
        <taxon>Amphibia</taxon>
        <taxon>Batrachia</taxon>
        <taxon>Caudata</taxon>
        <taxon>Salamandroidea</taxon>
        <taxon>Salamandridae</taxon>
        <taxon>Pleurodelinae</taxon>
        <taxon>Pleurodeles</taxon>
    </lineage>
</organism>
<evidence type="ECO:0000313" key="2">
    <source>
        <dbReference type="EMBL" id="KAJ1209243.1"/>
    </source>
</evidence>
<gene>
    <name evidence="2" type="ORF">NDU88_004621</name>
</gene>
<feature type="region of interest" description="Disordered" evidence="1">
    <location>
        <begin position="18"/>
        <end position="44"/>
    </location>
</feature>
<sequence>MGLTPGCCVAAGKTTSPRHFVAEETDSAPDTEDDPLRSDNRDGAPICSLTEKAFFMQEGGERRLDYMLSHSDTKGKTALAKRGASPLLQHRLKKSSQKNTPVVGNPS</sequence>
<name>A0AAV7W9M2_PLEWA</name>
<reference evidence="2" key="1">
    <citation type="journal article" date="2022" name="bioRxiv">
        <title>Sequencing and chromosome-scale assembly of the giantPleurodeles waltlgenome.</title>
        <authorList>
            <person name="Brown T."/>
            <person name="Elewa A."/>
            <person name="Iarovenko S."/>
            <person name="Subramanian E."/>
            <person name="Araus A.J."/>
            <person name="Petzold A."/>
            <person name="Susuki M."/>
            <person name="Suzuki K.-i.T."/>
            <person name="Hayashi T."/>
            <person name="Toyoda A."/>
            <person name="Oliveira C."/>
            <person name="Osipova E."/>
            <person name="Leigh N.D."/>
            <person name="Simon A."/>
            <person name="Yun M.H."/>
        </authorList>
    </citation>
    <scope>NUCLEOTIDE SEQUENCE</scope>
    <source>
        <strain evidence="2">20211129_DDA</strain>
        <tissue evidence="2">Liver</tissue>
    </source>
</reference>
<evidence type="ECO:0000313" key="3">
    <source>
        <dbReference type="Proteomes" id="UP001066276"/>
    </source>
</evidence>
<keyword evidence="3" id="KW-1185">Reference proteome</keyword>
<proteinExistence type="predicted"/>
<dbReference type="AlphaFoldDB" id="A0AAV7W9M2"/>
<evidence type="ECO:0000256" key="1">
    <source>
        <dbReference type="SAM" id="MobiDB-lite"/>
    </source>
</evidence>
<dbReference type="EMBL" id="JANPWB010000002">
    <property type="protein sequence ID" value="KAJ1209243.1"/>
    <property type="molecule type" value="Genomic_DNA"/>
</dbReference>
<feature type="compositionally biased region" description="Polar residues" evidence="1">
    <location>
        <begin position="97"/>
        <end position="107"/>
    </location>
</feature>